<proteinExistence type="predicted"/>
<organism evidence="1">
    <name type="scientific">Ignisphaera aggregans</name>
    <dbReference type="NCBI Taxonomy" id="334771"/>
    <lineage>
        <taxon>Archaea</taxon>
        <taxon>Thermoproteota</taxon>
        <taxon>Thermoprotei</taxon>
        <taxon>Desulfurococcales</taxon>
        <taxon>Desulfurococcaceae</taxon>
        <taxon>Ignisphaera</taxon>
    </lineage>
</organism>
<name>A0A7C2ZMB8_9CREN</name>
<accession>A0A7C2ZMB8</accession>
<comment type="caution">
    <text evidence="1">The sequence shown here is derived from an EMBL/GenBank/DDBJ whole genome shotgun (WGS) entry which is preliminary data.</text>
</comment>
<evidence type="ECO:0000313" key="1">
    <source>
        <dbReference type="EMBL" id="HEW53282.1"/>
    </source>
</evidence>
<dbReference type="AlphaFoldDB" id="A0A7C2ZMB8"/>
<sequence length="142" mass="16454">MLQSKGFIDYYGDYIEFRGIDLKSFANMERIVRRYGGKIVPGEPETEGKQGVVRLWLSISMKKLVDLLLSLQFEIERITVLFYPLYAVFIDEIEDGERREKLLLIDALSGAEAEGIYRVFTEVDILDRIKKCCVKVDYSQRG</sequence>
<reference evidence="1" key="1">
    <citation type="journal article" date="2020" name="mSystems">
        <title>Genome- and Community-Level Interaction Insights into Carbon Utilization and Element Cycling Functions of Hydrothermarchaeota in Hydrothermal Sediment.</title>
        <authorList>
            <person name="Zhou Z."/>
            <person name="Liu Y."/>
            <person name="Xu W."/>
            <person name="Pan J."/>
            <person name="Luo Z.H."/>
            <person name="Li M."/>
        </authorList>
    </citation>
    <scope>NUCLEOTIDE SEQUENCE [LARGE SCALE GENOMIC DNA]</scope>
    <source>
        <strain evidence="1">SpSt-16</strain>
    </source>
</reference>
<dbReference type="EMBL" id="DSGT01000009">
    <property type="protein sequence ID" value="HEW53282.1"/>
    <property type="molecule type" value="Genomic_DNA"/>
</dbReference>
<gene>
    <name evidence="1" type="ORF">ENO77_03855</name>
</gene>
<protein>
    <submittedName>
        <fullName evidence="1">Uncharacterized protein</fullName>
    </submittedName>
</protein>